<organism evidence="1 2">
    <name type="scientific">Vararia minispora EC-137</name>
    <dbReference type="NCBI Taxonomy" id="1314806"/>
    <lineage>
        <taxon>Eukaryota</taxon>
        <taxon>Fungi</taxon>
        <taxon>Dikarya</taxon>
        <taxon>Basidiomycota</taxon>
        <taxon>Agaricomycotina</taxon>
        <taxon>Agaricomycetes</taxon>
        <taxon>Russulales</taxon>
        <taxon>Lachnocladiaceae</taxon>
        <taxon>Vararia</taxon>
    </lineage>
</organism>
<protein>
    <submittedName>
        <fullName evidence="1">Uncharacterized protein</fullName>
    </submittedName>
</protein>
<dbReference type="EMBL" id="MU273503">
    <property type="protein sequence ID" value="KAI0034322.1"/>
    <property type="molecule type" value="Genomic_DNA"/>
</dbReference>
<reference evidence="1" key="1">
    <citation type="submission" date="2021-02" db="EMBL/GenBank/DDBJ databases">
        <authorList>
            <consortium name="DOE Joint Genome Institute"/>
            <person name="Ahrendt S."/>
            <person name="Looney B.P."/>
            <person name="Miyauchi S."/>
            <person name="Morin E."/>
            <person name="Drula E."/>
            <person name="Courty P.E."/>
            <person name="Chicoki N."/>
            <person name="Fauchery L."/>
            <person name="Kohler A."/>
            <person name="Kuo A."/>
            <person name="Labutti K."/>
            <person name="Pangilinan J."/>
            <person name="Lipzen A."/>
            <person name="Riley R."/>
            <person name="Andreopoulos W."/>
            <person name="He G."/>
            <person name="Johnson J."/>
            <person name="Barry K.W."/>
            <person name="Grigoriev I.V."/>
            <person name="Nagy L."/>
            <person name="Hibbett D."/>
            <person name="Henrissat B."/>
            <person name="Matheny P.B."/>
            <person name="Labbe J."/>
            <person name="Martin F."/>
        </authorList>
    </citation>
    <scope>NUCLEOTIDE SEQUENCE</scope>
    <source>
        <strain evidence="1">EC-137</strain>
    </source>
</reference>
<proteinExistence type="predicted"/>
<evidence type="ECO:0000313" key="1">
    <source>
        <dbReference type="EMBL" id="KAI0034322.1"/>
    </source>
</evidence>
<gene>
    <name evidence="1" type="ORF">K488DRAFT_45884</name>
</gene>
<reference evidence="1" key="2">
    <citation type="journal article" date="2022" name="New Phytol.">
        <title>Evolutionary transition to the ectomycorrhizal habit in the genomes of a hyperdiverse lineage of mushroom-forming fungi.</title>
        <authorList>
            <person name="Looney B."/>
            <person name="Miyauchi S."/>
            <person name="Morin E."/>
            <person name="Drula E."/>
            <person name="Courty P.E."/>
            <person name="Kohler A."/>
            <person name="Kuo A."/>
            <person name="LaButti K."/>
            <person name="Pangilinan J."/>
            <person name="Lipzen A."/>
            <person name="Riley R."/>
            <person name="Andreopoulos W."/>
            <person name="He G."/>
            <person name="Johnson J."/>
            <person name="Nolan M."/>
            <person name="Tritt A."/>
            <person name="Barry K.W."/>
            <person name="Grigoriev I.V."/>
            <person name="Nagy L.G."/>
            <person name="Hibbett D."/>
            <person name="Henrissat B."/>
            <person name="Matheny P.B."/>
            <person name="Labbe J."/>
            <person name="Martin F.M."/>
        </authorList>
    </citation>
    <scope>NUCLEOTIDE SEQUENCE</scope>
    <source>
        <strain evidence="1">EC-137</strain>
    </source>
</reference>
<evidence type="ECO:0000313" key="2">
    <source>
        <dbReference type="Proteomes" id="UP000814128"/>
    </source>
</evidence>
<accession>A0ACB8QRL0</accession>
<dbReference type="Proteomes" id="UP000814128">
    <property type="component" value="Unassembled WGS sequence"/>
</dbReference>
<keyword evidence="2" id="KW-1185">Reference proteome</keyword>
<comment type="caution">
    <text evidence="1">The sequence shown here is derived from an EMBL/GenBank/DDBJ whole genome shotgun (WGS) entry which is preliminary data.</text>
</comment>
<sequence>MKPRDYCCCAIPTVKVGIYAVLTEQLVLGIVLGTLAVAAPDIVGSDSFTAWPFAIVCYAVAGIQILGFIGVLRDSPITFRRYTTLHIFVTLGAFGLSAAMIGLSAGRHSTVKSHCLTEFFPANSTGTSTSNLGDTLCNIFPWVDVGVMGGLWILLAISQFYFYTVVSGYGTFQRDYGGKYDSVASFSNLAGGDIPMAKRLDPWDARGSEELLRDSAGQHGRSDSNASRFDTEPYTDAPAQPLGAHTHRATPTPHEVHFGSRGYGDQYYSSNNETADVNRPEQYQPHPAEGSFGRKTPRLHKPARYNGLDFSL</sequence>
<name>A0ACB8QRL0_9AGAM</name>